<dbReference type="InterPro" id="IPR000524">
    <property type="entry name" value="Tscrpt_reg_HTH_GntR"/>
</dbReference>
<dbReference type="SUPFAM" id="SSF48008">
    <property type="entry name" value="GntR ligand-binding domain-like"/>
    <property type="match status" value="1"/>
</dbReference>
<evidence type="ECO:0000313" key="4">
    <source>
        <dbReference type="EMBL" id="UNO48415.1"/>
    </source>
</evidence>
<dbReference type="SMART" id="SM00895">
    <property type="entry name" value="FCD"/>
    <property type="match status" value="1"/>
</dbReference>
<dbReference type="PANTHER" id="PTHR43537:SF24">
    <property type="entry name" value="GLUCONATE OPERON TRANSCRIPTIONAL REPRESSOR"/>
    <property type="match status" value="1"/>
</dbReference>
<gene>
    <name evidence="4" type="ORF">K1I37_17360</name>
</gene>
<dbReference type="InterPro" id="IPR011711">
    <property type="entry name" value="GntR_C"/>
</dbReference>
<dbReference type="GO" id="GO:0003677">
    <property type="term" value="F:DNA binding"/>
    <property type="evidence" value="ECO:0007669"/>
    <property type="project" value="UniProtKB-KW"/>
</dbReference>
<dbReference type="PANTHER" id="PTHR43537">
    <property type="entry name" value="TRANSCRIPTIONAL REGULATOR, GNTR FAMILY"/>
    <property type="match status" value="1"/>
</dbReference>
<organism evidence="4 5">
    <name type="scientific">Alicyclobacillus acidoterrestris (strain ATCC 49025 / DSM 3922 / CIP 106132 / NCIMB 13137 / GD3B)</name>
    <dbReference type="NCBI Taxonomy" id="1356854"/>
    <lineage>
        <taxon>Bacteria</taxon>
        <taxon>Bacillati</taxon>
        <taxon>Bacillota</taxon>
        <taxon>Bacilli</taxon>
        <taxon>Bacillales</taxon>
        <taxon>Alicyclobacillaceae</taxon>
        <taxon>Alicyclobacillus</taxon>
    </lineage>
</organism>
<dbReference type="Gene3D" id="1.20.120.530">
    <property type="entry name" value="GntR ligand-binding domain-like"/>
    <property type="match status" value="1"/>
</dbReference>
<keyword evidence="5" id="KW-1185">Reference proteome</keyword>
<dbReference type="KEGG" id="aaco:K1I37_17360"/>
<dbReference type="SUPFAM" id="SSF46785">
    <property type="entry name" value="Winged helix' DNA-binding domain"/>
    <property type="match status" value="1"/>
</dbReference>
<dbReference type="AlphaFoldDB" id="T0D5X3"/>
<dbReference type="STRING" id="1356854.N007_09990"/>
<dbReference type="EMBL" id="CP080467">
    <property type="protein sequence ID" value="UNO48415.1"/>
    <property type="molecule type" value="Genomic_DNA"/>
</dbReference>
<evidence type="ECO:0000256" key="3">
    <source>
        <dbReference type="ARBA" id="ARBA00023163"/>
    </source>
</evidence>
<dbReference type="GO" id="GO:0003700">
    <property type="term" value="F:DNA-binding transcription factor activity"/>
    <property type="evidence" value="ECO:0007669"/>
    <property type="project" value="InterPro"/>
</dbReference>
<sequence>MTPIQRALPLVNQVYEHLRAAILSGELRPGEKIVETKLAAELAVSRSPVREAMRLLTNDQLLVEQGGALHVFVPTIEDFHELSDLRLAIEPAAAALAARRFEQIDDEHLQANLEATEACLASGDRHGIVPLNNQFHQSIWLCGGNSRFVRIMENVSALIQYYGALVLDINNQQTNILQEHGEIYTALKAGDETAARDAMYRHILKDLQVIERFVAKYGGTILNFPYFVPSQEK</sequence>
<accession>T0D5X3</accession>
<dbReference type="OrthoDB" id="114741at2"/>
<dbReference type="InterPro" id="IPR008920">
    <property type="entry name" value="TF_FadR/GntR_C"/>
</dbReference>
<keyword evidence="3" id="KW-0804">Transcription</keyword>
<dbReference type="SMART" id="SM00345">
    <property type="entry name" value="HTH_GNTR"/>
    <property type="match status" value="1"/>
</dbReference>
<dbReference type="CDD" id="cd07377">
    <property type="entry name" value="WHTH_GntR"/>
    <property type="match status" value="1"/>
</dbReference>
<dbReference type="eggNOG" id="COG1802">
    <property type="taxonomic scope" value="Bacteria"/>
</dbReference>
<dbReference type="InterPro" id="IPR036390">
    <property type="entry name" value="WH_DNA-bd_sf"/>
</dbReference>
<dbReference type="Pfam" id="PF07729">
    <property type="entry name" value="FCD"/>
    <property type="match status" value="1"/>
</dbReference>
<evidence type="ECO:0000256" key="2">
    <source>
        <dbReference type="ARBA" id="ARBA00023125"/>
    </source>
</evidence>
<keyword evidence="2" id="KW-0238">DNA-binding</keyword>
<dbReference type="Proteomes" id="UP000829401">
    <property type="component" value="Chromosome"/>
</dbReference>
<evidence type="ECO:0000256" key="1">
    <source>
        <dbReference type="ARBA" id="ARBA00023015"/>
    </source>
</evidence>
<keyword evidence="1" id="KW-0805">Transcription regulation</keyword>
<dbReference type="Pfam" id="PF00392">
    <property type="entry name" value="GntR"/>
    <property type="match status" value="1"/>
</dbReference>
<dbReference type="InterPro" id="IPR036388">
    <property type="entry name" value="WH-like_DNA-bd_sf"/>
</dbReference>
<name>T0D5X3_ALIAG</name>
<proteinExistence type="predicted"/>
<accession>A0A9E7CRS2</accession>
<dbReference type="PROSITE" id="PS50949">
    <property type="entry name" value="HTH_GNTR"/>
    <property type="match status" value="1"/>
</dbReference>
<reference evidence="5" key="1">
    <citation type="journal article" date="2022" name="G3 (Bethesda)">
        <title>Unveiling the complete genome sequence of Alicyclobacillus acidoterrestris DSM 3922T, a taint-producing strain.</title>
        <authorList>
            <person name="Leonardo I.C."/>
            <person name="Barreto Crespo M.T."/>
            <person name="Gaspar F.B."/>
        </authorList>
    </citation>
    <scope>NUCLEOTIDE SEQUENCE [LARGE SCALE GENOMIC DNA]</scope>
    <source>
        <strain evidence="5">DSM 3922</strain>
    </source>
</reference>
<dbReference type="RefSeq" id="WP_021297054.1">
    <property type="nucleotide sequence ID" value="NZ_AURB01000141.1"/>
</dbReference>
<dbReference type="Gene3D" id="1.10.10.10">
    <property type="entry name" value="Winged helix-like DNA-binding domain superfamily/Winged helix DNA-binding domain"/>
    <property type="match status" value="1"/>
</dbReference>
<protein>
    <submittedName>
        <fullName evidence="4">GntR family transcriptional regulator</fullName>
    </submittedName>
</protein>
<evidence type="ECO:0000313" key="5">
    <source>
        <dbReference type="Proteomes" id="UP000829401"/>
    </source>
</evidence>